<dbReference type="EMBL" id="CP020946">
    <property type="protein sequence ID" value="ASD65057.1"/>
    <property type="molecule type" value="Genomic_DNA"/>
</dbReference>
<sequence>MASFLRFSLFFIGVFFFFGLEPILGAITRETDFVTPAEPATVLRSSVIPCYGRNQSGIGRKTNMSRVEGERCSVPQPVEARRLDRPDHEVDDPGKEFKHREL</sequence>
<organism evidence="2 3">
    <name type="scientific">Bdellovibrio bacteriovorus</name>
    <dbReference type="NCBI Taxonomy" id="959"/>
    <lineage>
        <taxon>Bacteria</taxon>
        <taxon>Pseudomonadati</taxon>
        <taxon>Bdellovibrionota</taxon>
        <taxon>Bdellovibrionia</taxon>
        <taxon>Bdellovibrionales</taxon>
        <taxon>Pseudobdellovibrionaceae</taxon>
        <taxon>Bdellovibrio</taxon>
    </lineage>
</organism>
<name>A0A1Z3NC92_BDEBC</name>
<protein>
    <submittedName>
        <fullName evidence="2">Uncharacterized protein</fullName>
    </submittedName>
</protein>
<feature type="region of interest" description="Disordered" evidence="1">
    <location>
        <begin position="64"/>
        <end position="102"/>
    </location>
</feature>
<evidence type="ECO:0000313" key="3">
    <source>
        <dbReference type="Proteomes" id="UP000197003"/>
    </source>
</evidence>
<dbReference type="RefSeq" id="WP_232468826.1">
    <property type="nucleotide sequence ID" value="NZ_CP020946.1"/>
</dbReference>
<dbReference type="Proteomes" id="UP000197003">
    <property type="component" value="Chromosome"/>
</dbReference>
<feature type="compositionally biased region" description="Basic and acidic residues" evidence="1">
    <location>
        <begin position="79"/>
        <end position="102"/>
    </location>
</feature>
<dbReference type="AlphaFoldDB" id="A0A1Z3NC92"/>
<evidence type="ECO:0000256" key="1">
    <source>
        <dbReference type="SAM" id="MobiDB-lite"/>
    </source>
</evidence>
<accession>A0A1Z3NC92</accession>
<reference evidence="2 3" key="1">
    <citation type="submission" date="2017-04" db="EMBL/GenBank/DDBJ databases">
        <title>Whole genome sequence of Bdellovibrio bacteriovorus strain SSB218315.</title>
        <authorList>
            <person name="Oyedara O."/>
            <person name="Rodriguez-Perez M.A."/>
        </authorList>
    </citation>
    <scope>NUCLEOTIDE SEQUENCE [LARGE SCALE GENOMIC DNA]</scope>
    <source>
        <strain evidence="2 3">SSB218315</strain>
    </source>
</reference>
<evidence type="ECO:0000313" key="2">
    <source>
        <dbReference type="EMBL" id="ASD65057.1"/>
    </source>
</evidence>
<proteinExistence type="predicted"/>
<gene>
    <name evidence="2" type="ORF">B9G79_16515</name>
</gene>